<gene>
    <name evidence="3" type="ORF">SAMN05720469_10673</name>
</gene>
<evidence type="ECO:0000259" key="2">
    <source>
        <dbReference type="Pfam" id="PF00932"/>
    </source>
</evidence>
<evidence type="ECO:0000313" key="4">
    <source>
        <dbReference type="Proteomes" id="UP000184275"/>
    </source>
</evidence>
<name>A0A1M6SIZ5_9BACT</name>
<evidence type="ECO:0000313" key="3">
    <source>
        <dbReference type="EMBL" id="SHK44663.1"/>
    </source>
</evidence>
<feature type="chain" id="PRO_5012093429" evidence="1">
    <location>
        <begin position="20"/>
        <end position="478"/>
    </location>
</feature>
<dbReference type="Pfam" id="PF00932">
    <property type="entry name" value="LTD"/>
    <property type="match status" value="1"/>
</dbReference>
<reference evidence="4" key="1">
    <citation type="submission" date="2016-11" db="EMBL/GenBank/DDBJ databases">
        <authorList>
            <person name="Varghese N."/>
            <person name="Submissions S."/>
        </authorList>
    </citation>
    <scope>NUCLEOTIDE SEQUENCE [LARGE SCALE GENOMIC DNA]</scope>
    <source>
        <strain evidence="4">UWOS</strain>
    </source>
</reference>
<feature type="signal peptide" evidence="1">
    <location>
        <begin position="1"/>
        <end position="19"/>
    </location>
</feature>
<dbReference type="InterPro" id="IPR001322">
    <property type="entry name" value="Lamin_tail_dom"/>
</dbReference>
<dbReference type="AlphaFoldDB" id="A0A1M6SIZ5"/>
<keyword evidence="1" id="KW-0732">Signal</keyword>
<evidence type="ECO:0000256" key="1">
    <source>
        <dbReference type="SAM" id="SignalP"/>
    </source>
</evidence>
<proteinExistence type="predicted"/>
<dbReference type="Proteomes" id="UP000184275">
    <property type="component" value="Unassembled WGS sequence"/>
</dbReference>
<sequence length="478" mass="52997">MNLLALAAFAALEACPYFAEILPDPQTVEDSRGEFVEIRLPYSLSQDSLSILNEQQKIWNGVLSDSVKRILLIRDTSLCPRAKGLLCDKLTGAALPNSRESVWSLWAGTCADSAKLPVPKAGKSFVRNGEAFDAWEYASPTPGIPNAFEKGVQDCRLEIENLTYSAKGWSGKWKLSGCDSAFISTHFSSLFSLADESWNGTLWRDRPQFFEVPLHAEAFHLQVQWPEDDVPGNDGLDSLFADAGSLPVRLTEVHPCPDEGIPEWFEIYNGGVREISLSQWNLCKEKTTFPAGSSIRKHESVVLTKDTAAMRNYVGNEEVKILLVNFGYLKNAADSLFLCYGDSKIDSVFWGKSVRIKAQCPAGFSVASGRKEDSPGFQTPGSFSADTSLPFQVNWNARIFSKKNRDNPLMVSVQSEVPVKVELISGKGDLLWKKEWPADESGNGWREVPLLQKGFLGANFLRISSGRFEKRIGIILRP</sequence>
<keyword evidence="4" id="KW-1185">Reference proteome</keyword>
<dbReference type="RefSeq" id="WP_073303087.1">
    <property type="nucleotide sequence ID" value="NZ_FRAW01000006.1"/>
</dbReference>
<accession>A0A1M6SIZ5</accession>
<protein>
    <submittedName>
        <fullName evidence="3">Lamin Tail Domain</fullName>
    </submittedName>
</protein>
<feature type="domain" description="LTD" evidence="2">
    <location>
        <begin position="247"/>
        <end position="351"/>
    </location>
</feature>
<dbReference type="EMBL" id="FRAW01000006">
    <property type="protein sequence ID" value="SHK44663.1"/>
    <property type="molecule type" value="Genomic_DNA"/>
</dbReference>
<organism evidence="3 4">
    <name type="scientific">Fibrobacter intestinalis</name>
    <dbReference type="NCBI Taxonomy" id="28122"/>
    <lineage>
        <taxon>Bacteria</taxon>
        <taxon>Pseudomonadati</taxon>
        <taxon>Fibrobacterota</taxon>
        <taxon>Fibrobacteria</taxon>
        <taxon>Fibrobacterales</taxon>
        <taxon>Fibrobacteraceae</taxon>
        <taxon>Fibrobacter</taxon>
    </lineage>
</organism>